<reference evidence="1 2" key="1">
    <citation type="submission" date="2016-11" db="EMBL/GenBank/DDBJ databases">
        <authorList>
            <person name="Klemetsen T."/>
        </authorList>
    </citation>
    <scope>NUCLEOTIDE SEQUENCE [LARGE SCALE GENOMIC DNA]</scope>
    <source>
        <strain evidence="1">MT 2528</strain>
    </source>
</reference>
<organism evidence="1 2">
    <name type="scientific">Moritella viscosa</name>
    <dbReference type="NCBI Taxonomy" id="80854"/>
    <lineage>
        <taxon>Bacteria</taxon>
        <taxon>Pseudomonadati</taxon>
        <taxon>Pseudomonadota</taxon>
        <taxon>Gammaproteobacteria</taxon>
        <taxon>Alteromonadales</taxon>
        <taxon>Moritellaceae</taxon>
        <taxon>Moritella</taxon>
    </lineage>
</organism>
<dbReference type="Proteomes" id="UP000182660">
    <property type="component" value="Unassembled WGS sequence"/>
</dbReference>
<dbReference type="RefSeq" id="WP_170860811.1">
    <property type="nucleotide sequence ID" value="NZ_CAWRCN010000029.1"/>
</dbReference>
<evidence type="ECO:0000313" key="1">
    <source>
        <dbReference type="EMBL" id="SGZ01838.1"/>
    </source>
</evidence>
<name>A0ABY1HL64_9GAMM</name>
<proteinExistence type="predicted"/>
<sequence length="53" mass="6240">MSKPFDIPSFHESIKRDYEAKLISLEDAALEFYRGNHTFFIDLKYTKKQLGIS</sequence>
<evidence type="ECO:0000313" key="2">
    <source>
        <dbReference type="Proteomes" id="UP000182660"/>
    </source>
</evidence>
<protein>
    <submittedName>
        <fullName evidence="1">Uncharacterized protein</fullName>
    </submittedName>
</protein>
<dbReference type="EMBL" id="FPLJ01000114">
    <property type="protein sequence ID" value="SGZ01838.1"/>
    <property type="molecule type" value="Genomic_DNA"/>
</dbReference>
<keyword evidence="2" id="KW-1185">Reference proteome</keyword>
<accession>A0ABY1HL64</accession>
<gene>
    <name evidence="1" type="ORF">MT2528_4303</name>
</gene>
<comment type="caution">
    <text evidence="1">The sequence shown here is derived from an EMBL/GenBank/DDBJ whole genome shotgun (WGS) entry which is preliminary data.</text>
</comment>